<feature type="region of interest" description="Disordered" evidence="1">
    <location>
        <begin position="89"/>
        <end position="120"/>
    </location>
</feature>
<dbReference type="InParanoid" id="A0A177CGB9"/>
<keyword evidence="3" id="KW-1185">Reference proteome</keyword>
<dbReference type="Proteomes" id="UP000077069">
    <property type="component" value="Unassembled WGS sequence"/>
</dbReference>
<proteinExistence type="predicted"/>
<feature type="compositionally biased region" description="Basic and acidic residues" evidence="1">
    <location>
        <begin position="10"/>
        <end position="36"/>
    </location>
</feature>
<dbReference type="EMBL" id="KV441552">
    <property type="protein sequence ID" value="OAG05800.1"/>
    <property type="molecule type" value="Genomic_DNA"/>
</dbReference>
<dbReference type="AlphaFoldDB" id="A0A177CGB9"/>
<feature type="region of interest" description="Disordered" evidence="1">
    <location>
        <begin position="1"/>
        <end position="73"/>
    </location>
</feature>
<accession>A0A177CGB9</accession>
<feature type="compositionally biased region" description="Polar residues" evidence="1">
    <location>
        <begin position="89"/>
        <end position="107"/>
    </location>
</feature>
<organism evidence="2 3">
    <name type="scientific">Paraphaeosphaeria sporulosa</name>
    <dbReference type="NCBI Taxonomy" id="1460663"/>
    <lineage>
        <taxon>Eukaryota</taxon>
        <taxon>Fungi</taxon>
        <taxon>Dikarya</taxon>
        <taxon>Ascomycota</taxon>
        <taxon>Pezizomycotina</taxon>
        <taxon>Dothideomycetes</taxon>
        <taxon>Pleosporomycetidae</taxon>
        <taxon>Pleosporales</taxon>
        <taxon>Massarineae</taxon>
        <taxon>Didymosphaeriaceae</taxon>
        <taxon>Paraphaeosphaeria</taxon>
    </lineage>
</organism>
<evidence type="ECO:0000256" key="1">
    <source>
        <dbReference type="SAM" id="MobiDB-lite"/>
    </source>
</evidence>
<gene>
    <name evidence="2" type="ORF">CC84DRAFT_1244327</name>
</gene>
<dbReference type="RefSeq" id="XP_018036165.1">
    <property type="nucleotide sequence ID" value="XM_018184151.1"/>
</dbReference>
<sequence length="196" mass="21411">MNKKGFLKGPGEHLEAWKNKRGKKFESKSPQHDEARMPVQGVTVGDGQQTQHYPHTHAEDQGGGSLLRHEDDGEDPLIGVVSVARRNEATSGVNDAATSPGNAQPADTSLHAEPSVSHNYSKTPIWSGSLEEWSKKSPEVYQALGDEASGALDNPSNVIGVLSGILWELCELKSRDTVRAKLRKYLSRWAMKTVVM</sequence>
<name>A0A177CGB9_9PLEO</name>
<dbReference type="GeneID" id="28767637"/>
<reference evidence="2 3" key="1">
    <citation type="submission" date="2016-05" db="EMBL/GenBank/DDBJ databases">
        <title>Comparative analysis of secretome profiles of manganese(II)-oxidizing ascomycete fungi.</title>
        <authorList>
            <consortium name="DOE Joint Genome Institute"/>
            <person name="Zeiner C.A."/>
            <person name="Purvine S.O."/>
            <person name="Zink E.M."/>
            <person name="Wu S."/>
            <person name="Pasa-Tolic L."/>
            <person name="Chaput D.L."/>
            <person name="Haridas S."/>
            <person name="Grigoriev I.V."/>
            <person name="Santelli C.M."/>
            <person name="Hansel C.M."/>
        </authorList>
    </citation>
    <scope>NUCLEOTIDE SEQUENCE [LARGE SCALE GENOMIC DNA]</scope>
    <source>
        <strain evidence="2 3">AP3s5-JAC2a</strain>
    </source>
</reference>
<feature type="compositionally biased region" description="Low complexity" evidence="1">
    <location>
        <begin position="39"/>
        <end position="51"/>
    </location>
</feature>
<evidence type="ECO:0000313" key="2">
    <source>
        <dbReference type="EMBL" id="OAG05800.1"/>
    </source>
</evidence>
<protein>
    <submittedName>
        <fullName evidence="2">Uncharacterized protein</fullName>
    </submittedName>
</protein>
<evidence type="ECO:0000313" key="3">
    <source>
        <dbReference type="Proteomes" id="UP000077069"/>
    </source>
</evidence>